<dbReference type="Proteomes" id="UP000676336">
    <property type="component" value="Unassembled WGS sequence"/>
</dbReference>
<dbReference type="EMBL" id="CAJOBJ010239365">
    <property type="protein sequence ID" value="CAF5072088.1"/>
    <property type="molecule type" value="Genomic_DNA"/>
</dbReference>
<dbReference type="Proteomes" id="UP000681967">
    <property type="component" value="Unassembled WGS sequence"/>
</dbReference>
<feature type="non-terminal residue" evidence="2">
    <location>
        <position position="1"/>
    </location>
</feature>
<proteinExistence type="predicted"/>
<gene>
    <name evidence="2" type="ORF">BYL167_LOCUS43417</name>
    <name evidence="3" type="ORF">GIL414_LOCUS61183</name>
    <name evidence="1" type="ORF">SMN809_LOCUS37642</name>
</gene>
<accession>A0A8S3AHA5</accession>
<dbReference type="EMBL" id="CAJOBI010096136">
    <property type="protein sequence ID" value="CAF4565825.1"/>
    <property type="molecule type" value="Genomic_DNA"/>
</dbReference>
<evidence type="ECO:0000313" key="1">
    <source>
        <dbReference type="EMBL" id="CAF4565825.1"/>
    </source>
</evidence>
<name>A0A8S3AHA5_9BILA</name>
<reference evidence="2" key="1">
    <citation type="submission" date="2021-02" db="EMBL/GenBank/DDBJ databases">
        <authorList>
            <person name="Nowell W R."/>
        </authorList>
    </citation>
    <scope>NUCLEOTIDE SEQUENCE</scope>
</reference>
<organism evidence="2 4">
    <name type="scientific">Rotaria magnacalcarata</name>
    <dbReference type="NCBI Taxonomy" id="392030"/>
    <lineage>
        <taxon>Eukaryota</taxon>
        <taxon>Metazoa</taxon>
        <taxon>Spiralia</taxon>
        <taxon>Gnathifera</taxon>
        <taxon>Rotifera</taxon>
        <taxon>Eurotatoria</taxon>
        <taxon>Bdelloidea</taxon>
        <taxon>Philodinida</taxon>
        <taxon>Philodinidae</taxon>
        <taxon>Rotaria</taxon>
    </lineage>
</organism>
<protein>
    <submittedName>
        <fullName evidence="2">Uncharacterized protein</fullName>
    </submittedName>
</protein>
<dbReference type="Proteomes" id="UP000681720">
    <property type="component" value="Unassembled WGS sequence"/>
</dbReference>
<comment type="caution">
    <text evidence="2">The sequence shown here is derived from an EMBL/GenBank/DDBJ whole genome shotgun (WGS) entry which is preliminary data.</text>
</comment>
<evidence type="ECO:0000313" key="4">
    <source>
        <dbReference type="Proteomes" id="UP000681967"/>
    </source>
</evidence>
<evidence type="ECO:0000313" key="2">
    <source>
        <dbReference type="EMBL" id="CAF4683347.1"/>
    </source>
</evidence>
<dbReference type="EMBL" id="CAJOBH010115439">
    <property type="protein sequence ID" value="CAF4683347.1"/>
    <property type="molecule type" value="Genomic_DNA"/>
</dbReference>
<sequence>TTLAGARAPEYSLLESWSDSRDFERNLLITTSLAISLCRNFYA</sequence>
<dbReference type="AlphaFoldDB" id="A0A8S3AHA5"/>
<evidence type="ECO:0000313" key="3">
    <source>
        <dbReference type="EMBL" id="CAF5072088.1"/>
    </source>
</evidence>